<dbReference type="Pfam" id="PF00296">
    <property type="entry name" value="Bac_luciferase"/>
    <property type="match status" value="1"/>
</dbReference>
<evidence type="ECO:0000256" key="3">
    <source>
        <dbReference type="ARBA" id="ARBA00023002"/>
    </source>
</evidence>
<gene>
    <name evidence="6" type="primary">ssuD</name>
    <name evidence="6" type="ORF">GCM10010171_61130</name>
</gene>
<dbReference type="InterPro" id="IPR050172">
    <property type="entry name" value="SsuD_RutA_monooxygenase"/>
</dbReference>
<reference evidence="6" key="1">
    <citation type="journal article" date="2014" name="Int. J. Syst. Evol. Microbiol.">
        <title>Complete genome sequence of Corynebacterium casei LMG S-19264T (=DSM 44701T), isolated from a smear-ripened cheese.</title>
        <authorList>
            <consortium name="US DOE Joint Genome Institute (JGI-PGF)"/>
            <person name="Walter F."/>
            <person name="Albersmeier A."/>
            <person name="Kalinowski J."/>
            <person name="Ruckert C."/>
        </authorList>
    </citation>
    <scope>NUCLEOTIDE SEQUENCE</scope>
    <source>
        <strain evidence="6">JCM 3276</strain>
    </source>
</reference>
<evidence type="ECO:0000256" key="2">
    <source>
        <dbReference type="ARBA" id="ARBA00022643"/>
    </source>
</evidence>
<dbReference type="InterPro" id="IPR011251">
    <property type="entry name" value="Luciferase-like_dom"/>
</dbReference>
<dbReference type="EMBL" id="BMRB01000009">
    <property type="protein sequence ID" value="GGS57888.1"/>
    <property type="molecule type" value="Genomic_DNA"/>
</dbReference>
<comment type="caution">
    <text evidence="6">The sequence shown here is derived from an EMBL/GenBank/DDBJ whole genome shotgun (WGS) entry which is preliminary data.</text>
</comment>
<organism evidence="6 7">
    <name type="scientific">Actinokineospora fastidiosa</name>
    <dbReference type="NCBI Taxonomy" id="1816"/>
    <lineage>
        <taxon>Bacteria</taxon>
        <taxon>Bacillati</taxon>
        <taxon>Actinomycetota</taxon>
        <taxon>Actinomycetes</taxon>
        <taxon>Pseudonocardiales</taxon>
        <taxon>Pseudonocardiaceae</taxon>
        <taxon>Actinokineospora</taxon>
    </lineage>
</organism>
<evidence type="ECO:0000313" key="6">
    <source>
        <dbReference type="EMBL" id="GGS57888.1"/>
    </source>
</evidence>
<keyword evidence="3" id="KW-0560">Oxidoreductase</keyword>
<keyword evidence="1" id="KW-0285">Flavoprotein</keyword>
<keyword evidence="4" id="KW-0503">Monooxygenase</keyword>
<accession>A0A918GTT6</accession>
<dbReference type="PANTHER" id="PTHR42847">
    <property type="entry name" value="ALKANESULFONATE MONOOXYGENASE"/>
    <property type="match status" value="1"/>
</dbReference>
<keyword evidence="7" id="KW-1185">Reference proteome</keyword>
<evidence type="ECO:0000256" key="4">
    <source>
        <dbReference type="ARBA" id="ARBA00023033"/>
    </source>
</evidence>
<dbReference type="GO" id="GO:0008726">
    <property type="term" value="F:alkanesulfonate monooxygenase activity"/>
    <property type="evidence" value="ECO:0007669"/>
    <property type="project" value="TreeGrafter"/>
</dbReference>
<feature type="domain" description="Luciferase-like" evidence="5">
    <location>
        <begin position="20"/>
        <end position="248"/>
    </location>
</feature>
<dbReference type="Proteomes" id="UP000660680">
    <property type="component" value="Unassembled WGS sequence"/>
</dbReference>
<dbReference type="GO" id="GO:0046306">
    <property type="term" value="P:alkanesulfonate catabolic process"/>
    <property type="evidence" value="ECO:0007669"/>
    <property type="project" value="TreeGrafter"/>
</dbReference>
<dbReference type="InterPro" id="IPR019952">
    <property type="entry name" value="F420_OxRdatse_Rv1855c_pred"/>
</dbReference>
<evidence type="ECO:0000256" key="1">
    <source>
        <dbReference type="ARBA" id="ARBA00022630"/>
    </source>
</evidence>
<name>A0A918GTT6_9PSEU</name>
<dbReference type="NCBIfam" id="TIGR03560">
    <property type="entry name" value="F420_Rv1855c"/>
    <property type="match status" value="1"/>
</dbReference>
<dbReference type="Gene3D" id="3.20.20.30">
    <property type="entry name" value="Luciferase-like domain"/>
    <property type="match status" value="1"/>
</dbReference>
<evidence type="ECO:0000259" key="5">
    <source>
        <dbReference type="Pfam" id="PF00296"/>
    </source>
</evidence>
<dbReference type="RefSeq" id="WP_189214078.1">
    <property type="nucleotide sequence ID" value="NZ_BMRB01000009.1"/>
</dbReference>
<dbReference type="SUPFAM" id="SSF51679">
    <property type="entry name" value="Bacterial luciferase-like"/>
    <property type="match status" value="1"/>
</dbReference>
<reference evidence="6" key="2">
    <citation type="submission" date="2020-09" db="EMBL/GenBank/DDBJ databases">
        <authorList>
            <person name="Sun Q."/>
            <person name="Ohkuma M."/>
        </authorList>
    </citation>
    <scope>NUCLEOTIDE SEQUENCE</scope>
    <source>
        <strain evidence="6">JCM 3276</strain>
    </source>
</reference>
<keyword evidence="2" id="KW-0288">FMN</keyword>
<dbReference type="InterPro" id="IPR036661">
    <property type="entry name" value="Luciferase-like_sf"/>
</dbReference>
<dbReference type="PANTHER" id="PTHR42847:SF4">
    <property type="entry name" value="ALKANESULFONATE MONOOXYGENASE-RELATED"/>
    <property type="match status" value="1"/>
</dbReference>
<proteinExistence type="predicted"/>
<dbReference type="AlphaFoldDB" id="A0A918GTT6"/>
<sequence length="288" mass="30468">MKVGLELGEFVWDGGPAAMGRTVAEIATVADDAGYDLIGVGDHVWQGPHAGGPGMPQLECFTTLGVIAAHTRRCRLAPVVAGVHFRAPALLAKTVTTLDVLSGGRAVLGIGTGWDADEAAGMGIDFPPTAQRFAMLEEALQICLRLWHGDERPFDGEHYRLARPLAEPKSLSRPHPPIMLGGGGRKTLRLVARYGDACNVYPGPDLAEKLDLLRELCDQEGRDYDAIEKTCIFPFTVAEDGAGASELTDELHRLSAAGIDTAIGIVSGSDPVRQVSVIGDKVIPAVTG</sequence>
<evidence type="ECO:0000313" key="7">
    <source>
        <dbReference type="Proteomes" id="UP000660680"/>
    </source>
</evidence>
<protein>
    <submittedName>
        <fullName evidence="6">LLM class F420-dependent oxidoreductase</fullName>
    </submittedName>
</protein>